<dbReference type="EMBL" id="ML977572">
    <property type="protein sequence ID" value="KAF2003412.1"/>
    <property type="molecule type" value="Genomic_DNA"/>
</dbReference>
<keyword evidence="1" id="KW-0472">Membrane</keyword>
<gene>
    <name evidence="3" type="ORF">P154DRAFT_486606</name>
</gene>
<keyword evidence="1" id="KW-1133">Transmembrane helix</keyword>
<accession>A0A6A5WNX0</accession>
<feature type="transmembrane region" description="Helical" evidence="1">
    <location>
        <begin position="21"/>
        <end position="43"/>
    </location>
</feature>
<proteinExistence type="predicted"/>
<dbReference type="Proteomes" id="UP000799779">
    <property type="component" value="Unassembled WGS sequence"/>
</dbReference>
<dbReference type="OrthoDB" id="202415at2759"/>
<evidence type="ECO:0000313" key="3">
    <source>
        <dbReference type="EMBL" id="KAF2003412.1"/>
    </source>
</evidence>
<evidence type="ECO:0000313" key="4">
    <source>
        <dbReference type="Proteomes" id="UP000799779"/>
    </source>
</evidence>
<dbReference type="AlphaFoldDB" id="A0A6A5WNX0"/>
<keyword evidence="4" id="KW-1185">Reference proteome</keyword>
<organism evidence="3 4">
    <name type="scientific">Amniculicola lignicola CBS 123094</name>
    <dbReference type="NCBI Taxonomy" id="1392246"/>
    <lineage>
        <taxon>Eukaryota</taxon>
        <taxon>Fungi</taxon>
        <taxon>Dikarya</taxon>
        <taxon>Ascomycota</taxon>
        <taxon>Pezizomycotina</taxon>
        <taxon>Dothideomycetes</taxon>
        <taxon>Pleosporomycetidae</taxon>
        <taxon>Pleosporales</taxon>
        <taxon>Amniculicolaceae</taxon>
        <taxon>Amniculicola</taxon>
    </lineage>
</organism>
<dbReference type="InterPro" id="IPR051091">
    <property type="entry name" value="O-Glucosyltr/Glycosyltrsf_90"/>
</dbReference>
<evidence type="ECO:0000256" key="1">
    <source>
        <dbReference type="SAM" id="Phobius"/>
    </source>
</evidence>
<dbReference type="Pfam" id="PF05686">
    <property type="entry name" value="Glyco_transf_90"/>
    <property type="match status" value="1"/>
</dbReference>
<keyword evidence="1" id="KW-0812">Transmembrane</keyword>
<dbReference type="PANTHER" id="PTHR12203">
    <property type="entry name" value="KDEL LYS-ASP-GLU-LEU CONTAINING - RELATED"/>
    <property type="match status" value="1"/>
</dbReference>
<reference evidence="3" key="1">
    <citation type="journal article" date="2020" name="Stud. Mycol.">
        <title>101 Dothideomycetes genomes: a test case for predicting lifestyles and emergence of pathogens.</title>
        <authorList>
            <person name="Haridas S."/>
            <person name="Albert R."/>
            <person name="Binder M."/>
            <person name="Bloem J."/>
            <person name="Labutti K."/>
            <person name="Salamov A."/>
            <person name="Andreopoulos B."/>
            <person name="Baker S."/>
            <person name="Barry K."/>
            <person name="Bills G."/>
            <person name="Bluhm B."/>
            <person name="Cannon C."/>
            <person name="Castanera R."/>
            <person name="Culley D."/>
            <person name="Daum C."/>
            <person name="Ezra D."/>
            <person name="Gonzalez J."/>
            <person name="Henrissat B."/>
            <person name="Kuo A."/>
            <person name="Liang C."/>
            <person name="Lipzen A."/>
            <person name="Lutzoni F."/>
            <person name="Magnuson J."/>
            <person name="Mondo S."/>
            <person name="Nolan M."/>
            <person name="Ohm R."/>
            <person name="Pangilinan J."/>
            <person name="Park H.-J."/>
            <person name="Ramirez L."/>
            <person name="Alfaro M."/>
            <person name="Sun H."/>
            <person name="Tritt A."/>
            <person name="Yoshinaga Y."/>
            <person name="Zwiers L.-H."/>
            <person name="Turgeon B."/>
            <person name="Goodwin S."/>
            <person name="Spatafora J."/>
            <person name="Crous P."/>
            <person name="Grigoriev I."/>
        </authorList>
    </citation>
    <scope>NUCLEOTIDE SEQUENCE</scope>
    <source>
        <strain evidence="3">CBS 123094</strain>
    </source>
</reference>
<name>A0A6A5WNX0_9PLEO</name>
<dbReference type="InterPro" id="IPR006598">
    <property type="entry name" value="CAP10"/>
</dbReference>
<dbReference type="PANTHER" id="PTHR12203:SF107">
    <property type="entry name" value="GLYCOSYL TRANSFERASE CAP10 DOMAIN-CONTAINING PROTEIN"/>
    <property type="match status" value="1"/>
</dbReference>
<dbReference type="SMART" id="SM00672">
    <property type="entry name" value="CAP10"/>
    <property type="match status" value="1"/>
</dbReference>
<feature type="domain" description="Glycosyl transferase CAP10" evidence="2">
    <location>
        <begin position="186"/>
        <end position="417"/>
    </location>
</feature>
<evidence type="ECO:0000259" key="2">
    <source>
        <dbReference type="SMART" id="SM00672"/>
    </source>
</evidence>
<protein>
    <recommendedName>
        <fullName evidence="2">Glycosyl transferase CAP10 domain-containing protein</fullName>
    </recommendedName>
</protein>
<sequence>MSERKAMAPLLCSQTLLSSHPLRVSCGIACVTLAFVLTFVLTLHPSEQGQSLLFDGHFRPKTPQEYEGRLQIHTGVPEEHNETNFAEPALKPWDYEYGLSSAECNASFKELYREIDRAVALKKKRTYVTPMDIDISWKETGAVRALIYSQKLYIIEAKFSGAGYQRTRALSILHQIHRAITTSPSPLPNIEFSFAVSDIADPTHSHTIWALSRLLMDENTWLMPDFGYWSWPLELVGTYEQIRAEMLASEADWEDKIPKALWRGAVKTNPVRGTLMEVTRGKSWADVDAVTWKNRTEVAGSNAVSMVDHCRYQFLVHTEGRSYSGRGKYLLNCASVVVAHKSEWIEPHQHLLISSGEHQNFVQVERDFSDLETKVEELLDDPERAVAITRNSVATFRDRYLTPAAQACYWRHLIRSWAEVSFKPKGWEVSDGGKRRRGTPFETFV</sequence>